<dbReference type="InterPro" id="IPR011871">
    <property type="entry name" value="Fib_succ_major"/>
</dbReference>
<sequence length="213" mass="23579">MLKFGMVLCALLLVACGSDGSNTANADVDDDVLLDSRDGRTYKTVQIGSQVWMAENLNYKTDGSYCYEDDASNCKIYGRLYTWETAMKVCPKGFHLPSRAEFDTLFQAVGGKKNAATLLKSTSGWEGYDGEDGNGTDAYGFSALPAGERSRAEKYYSLGYDAMFWNSSDDNEYLNAQFPRVFAGDMILMNKYSNASQGDVYKEYACSVRCVKD</sequence>
<comment type="caution">
    <text evidence="3">The sequence shown here is derived from an EMBL/GenBank/DDBJ whole genome shotgun (WGS) entry which is preliminary data.</text>
</comment>
<proteinExistence type="predicted"/>
<feature type="domain" description="Fibrobacter succinogenes major paralogous" evidence="2">
    <location>
        <begin position="45"/>
        <end position="212"/>
    </location>
</feature>
<dbReference type="Pfam" id="PF09603">
    <property type="entry name" value="Fib_succ_major"/>
    <property type="match status" value="1"/>
</dbReference>
<dbReference type="Proteomes" id="UP000231134">
    <property type="component" value="Unassembled WGS sequence"/>
</dbReference>
<reference evidence="3 4" key="1">
    <citation type="submission" date="2017-11" db="EMBL/GenBank/DDBJ databases">
        <title>Animal gut microbial communities from fecal samples from Wisconsin, USA.</title>
        <authorList>
            <person name="Neumann A."/>
        </authorList>
    </citation>
    <scope>NUCLEOTIDE SEQUENCE [LARGE SCALE GENOMIC DNA]</scope>
    <source>
        <strain evidence="3 4">UWS3</strain>
    </source>
</reference>
<evidence type="ECO:0000313" key="3">
    <source>
        <dbReference type="EMBL" id="PJJ42674.1"/>
    </source>
</evidence>
<evidence type="ECO:0000256" key="1">
    <source>
        <dbReference type="SAM" id="SignalP"/>
    </source>
</evidence>
<dbReference type="PROSITE" id="PS51257">
    <property type="entry name" value="PROKAR_LIPOPROTEIN"/>
    <property type="match status" value="1"/>
</dbReference>
<evidence type="ECO:0000259" key="2">
    <source>
        <dbReference type="Pfam" id="PF09603"/>
    </source>
</evidence>
<keyword evidence="1" id="KW-0732">Signal</keyword>
<protein>
    <submittedName>
        <fullName evidence="3">Uncharacterized protein (TIGR02145 family)</fullName>
    </submittedName>
</protein>
<gene>
    <name evidence="3" type="ORF">BGX16_2716</name>
</gene>
<organism evidence="3 4">
    <name type="scientific">Hallerella succinigenes</name>
    <dbReference type="NCBI Taxonomy" id="1896222"/>
    <lineage>
        <taxon>Bacteria</taxon>
        <taxon>Pseudomonadati</taxon>
        <taxon>Fibrobacterota</taxon>
        <taxon>Fibrobacteria</taxon>
        <taxon>Fibrobacterales</taxon>
        <taxon>Fibrobacteraceae</taxon>
        <taxon>Hallerella</taxon>
    </lineage>
</organism>
<evidence type="ECO:0000313" key="4">
    <source>
        <dbReference type="Proteomes" id="UP000231134"/>
    </source>
</evidence>
<dbReference type="EMBL" id="PGEX01000001">
    <property type="protein sequence ID" value="PJJ42674.1"/>
    <property type="molecule type" value="Genomic_DNA"/>
</dbReference>
<feature type="signal peptide" evidence="1">
    <location>
        <begin position="1"/>
        <end position="26"/>
    </location>
</feature>
<dbReference type="OrthoDB" id="9805760at2"/>
<dbReference type="NCBIfam" id="TIGR02145">
    <property type="entry name" value="Fib_succ_major"/>
    <property type="match status" value="1"/>
</dbReference>
<name>A0A2M9AAE9_9BACT</name>
<keyword evidence="4" id="KW-1185">Reference proteome</keyword>
<dbReference type="AlphaFoldDB" id="A0A2M9AAE9"/>
<feature type="chain" id="PRO_5014928930" evidence="1">
    <location>
        <begin position="27"/>
        <end position="213"/>
    </location>
</feature>
<accession>A0A2M9AAE9</accession>
<dbReference type="RefSeq" id="WP_100426520.1">
    <property type="nucleotide sequence ID" value="NZ_PGEX01000001.1"/>
</dbReference>